<dbReference type="AlphaFoldDB" id="A0A1F2WIR5"/>
<gene>
    <name evidence="4" type="ORF">A2Y75_08105</name>
</gene>
<comment type="caution">
    <text evidence="4">The sequence shown here is derived from an EMBL/GenBank/DDBJ whole genome shotgun (WGS) entry which is preliminary data.</text>
</comment>
<dbReference type="PANTHER" id="PTHR47197">
    <property type="entry name" value="PROTEIN NIRF"/>
    <property type="match status" value="1"/>
</dbReference>
<evidence type="ECO:0000256" key="1">
    <source>
        <dbReference type="ARBA" id="ARBA00022801"/>
    </source>
</evidence>
<evidence type="ECO:0000313" key="4">
    <source>
        <dbReference type="EMBL" id="OFW56731.1"/>
    </source>
</evidence>
<dbReference type="STRING" id="1797197.A2Y75_08105"/>
<proteinExistence type="predicted"/>
<evidence type="ECO:0000313" key="5">
    <source>
        <dbReference type="Proteomes" id="UP000177876"/>
    </source>
</evidence>
<dbReference type="InterPro" id="IPR015943">
    <property type="entry name" value="WD40/YVTN_repeat-like_dom_sf"/>
</dbReference>
<dbReference type="Proteomes" id="UP000177876">
    <property type="component" value="Unassembled WGS sequence"/>
</dbReference>
<organism evidence="4 5">
    <name type="scientific">Candidatus Solincola sediminis</name>
    <dbReference type="NCBI Taxonomy" id="1797199"/>
    <lineage>
        <taxon>Bacteria</taxon>
        <taxon>Bacillati</taxon>
        <taxon>Actinomycetota</taxon>
        <taxon>Candidatus Geothermincolia</taxon>
        <taxon>Candidatus Geothermincolales</taxon>
        <taxon>Candidatus Geothermincolaceae</taxon>
        <taxon>Candidatus Solincola</taxon>
    </lineage>
</organism>
<dbReference type="GO" id="GO:0016788">
    <property type="term" value="F:hydrolase activity, acting on ester bonds"/>
    <property type="evidence" value="ECO:0007669"/>
    <property type="project" value="InterPro"/>
</dbReference>
<name>A0A1F2WIR5_9ACTN</name>
<keyword evidence="1" id="KW-0378">Hydrolase</keyword>
<dbReference type="Gene3D" id="3.40.720.10">
    <property type="entry name" value="Alkaline Phosphatase, subunit A"/>
    <property type="match status" value="2"/>
</dbReference>
<dbReference type="Gene3D" id="2.130.10.10">
    <property type="entry name" value="YVTN repeat-like/Quinoprotein amine dehydrogenase"/>
    <property type="match status" value="2"/>
</dbReference>
<evidence type="ECO:0000256" key="2">
    <source>
        <dbReference type="ARBA" id="ARBA00023026"/>
    </source>
</evidence>
<dbReference type="PANTHER" id="PTHR47197:SF3">
    <property type="entry name" value="DIHYDRO-HEME D1 DEHYDROGENASE"/>
    <property type="match status" value="1"/>
</dbReference>
<dbReference type="SUPFAM" id="SSF75011">
    <property type="entry name" value="3-carboxy-cis,cis-mucoante lactonizing enzyme"/>
    <property type="match status" value="1"/>
</dbReference>
<dbReference type="EMBL" id="MELK01000041">
    <property type="protein sequence ID" value="OFW56731.1"/>
    <property type="molecule type" value="Genomic_DNA"/>
</dbReference>
<keyword evidence="2" id="KW-0843">Virulence</keyword>
<accession>A0A1F2WIR5</accession>
<evidence type="ECO:0008006" key="6">
    <source>
        <dbReference type="Google" id="ProtNLM"/>
    </source>
</evidence>
<dbReference type="SUPFAM" id="SSF53649">
    <property type="entry name" value="Alkaline phosphatase-like"/>
    <property type="match status" value="1"/>
</dbReference>
<dbReference type="InterPro" id="IPR051200">
    <property type="entry name" value="Host-pathogen_enzymatic-act"/>
</dbReference>
<dbReference type="InterPro" id="IPR007312">
    <property type="entry name" value="Phosphoesterase"/>
</dbReference>
<evidence type="ECO:0000256" key="3">
    <source>
        <dbReference type="SAM" id="MobiDB-lite"/>
    </source>
</evidence>
<dbReference type="InterPro" id="IPR017850">
    <property type="entry name" value="Alkaline_phosphatase_core_sf"/>
</dbReference>
<feature type="region of interest" description="Disordered" evidence="3">
    <location>
        <begin position="936"/>
        <end position="965"/>
    </location>
</feature>
<dbReference type="Pfam" id="PF04185">
    <property type="entry name" value="Phosphoesterase"/>
    <property type="match status" value="1"/>
</dbReference>
<protein>
    <recommendedName>
        <fullName evidence="6">Phosphoesterase</fullName>
    </recommendedName>
</protein>
<reference evidence="4 5" key="1">
    <citation type="journal article" date="2016" name="Nat. Commun.">
        <title>Thousands of microbial genomes shed light on interconnected biogeochemical processes in an aquifer system.</title>
        <authorList>
            <person name="Anantharaman K."/>
            <person name="Brown C.T."/>
            <person name="Hug L.A."/>
            <person name="Sharon I."/>
            <person name="Castelle C.J."/>
            <person name="Probst A.J."/>
            <person name="Thomas B.C."/>
            <person name="Singh A."/>
            <person name="Wilkins M.J."/>
            <person name="Karaoz U."/>
            <person name="Brodie E.L."/>
            <person name="Williams K.H."/>
            <person name="Hubbard S.S."/>
            <person name="Banfield J.F."/>
        </authorList>
    </citation>
    <scope>NUCLEOTIDE SEQUENCE [LARGE SCALE GENOMIC DNA]</scope>
</reference>
<dbReference type="PROSITE" id="PS51257">
    <property type="entry name" value="PROKAR_LIPOPROTEIN"/>
    <property type="match status" value="1"/>
</dbReference>
<sequence>MLWRRYRPIAAVMTLITLGLFSFGCGSKSSSQSASNILVNGRQITPAGATSDAVGNMPLNIALSPDGNYAVTTSSCLDARLSTVRVSDGVVISSLAFPADDPSIPNGGLFYGLAFDPTPHNDKWVLYAAQGAYGTVAVMTLASDGTLTQTGTIPEKPIPYMPVDQPAGIAFANGTIFMSNYFSVDLQASYQPASTLSMYRASDGARLGSYTFMDEANTNTPSFPYAITAKSDGTRAYVASQRDGSVYILNTTDPSHIVLASKITNLSQPSALLLNKAQTLLYIANAGSDTISVVDVANDQAHVKATVLLRPSNVINLPGVSPSGLSLSLDEETLYASLGDFNAIGVIDTENGELSGYIPVGWYPTALTTAVDGNTLLVVNGWGTSAMNPNPNFNYLDPDVLGINSGVKPPAWSAAPGPGYVLNSIPGNVSRIDLAQALPDLANSTDQVIRNNQNTPAMGSSGDSTLADLGIKSGKIKHVIYVIKENRGYDQVLGDLPQGNGDPSLTLYGREITPNQHALAERFILLDNFYNNAPVSGEGWVWCTQSLANAYTIKIIPYVYQLSLATYQINYGFEGQVNGYITGGYPAKDQDGNSLSPTGIAAPSIPNVAESPAGYIWDGVRNAGLTYRNYGFFLSSGTPSTPPFKIPDNYPTVAGLAPPGHIPTPEGQVAGYTDYDYRKFDFNYAESDAWLKYGFDATSLGLTAGNPPGYYASLNSPVQAQPSRFSEWNREFKEMLKEDPTGESVPAFMTVRLGRDHTMGLNPGYGSPEAMMADNDYAVGELVEAVSKSPIWESTVIFVVEDDAQFSPDHVDSHRSFAQVISPWIKKSTVDSHFYDTNSVLKSMELLLGLSPMSQYDHFANPIMGGWDSAPSNDDVYTAILPPQNIIGEVNPSLTSYGLNDPRRHLAELSGEMNWSVADAVNYAVLNEILWKDAKGTDSKVPEPRVSGITVPGGQQATQPDADDD</sequence>